<evidence type="ECO:0000313" key="13">
    <source>
        <dbReference type="EMBL" id="RQM13102.1"/>
    </source>
</evidence>
<dbReference type="InterPro" id="IPR001650">
    <property type="entry name" value="Helicase_C-like"/>
</dbReference>
<comment type="catalytic activity">
    <reaction evidence="10">
        <text>ATP + H2O = ADP + phosphate + H(+)</text>
        <dbReference type="Rhea" id="RHEA:13065"/>
        <dbReference type="ChEBI" id="CHEBI:15377"/>
        <dbReference type="ChEBI" id="CHEBI:15378"/>
        <dbReference type="ChEBI" id="CHEBI:30616"/>
        <dbReference type="ChEBI" id="CHEBI:43474"/>
        <dbReference type="ChEBI" id="CHEBI:456216"/>
    </reaction>
</comment>
<dbReference type="VEuPathDB" id="FungiDB:H257_13805"/>
<dbReference type="GO" id="GO:0003677">
    <property type="term" value="F:DNA binding"/>
    <property type="evidence" value="ECO:0007669"/>
    <property type="project" value="UniProtKB-KW"/>
</dbReference>
<keyword evidence="14" id="KW-1185">Reference proteome</keyword>
<dbReference type="InterPro" id="IPR027417">
    <property type="entry name" value="P-loop_NTPase"/>
</dbReference>
<dbReference type="SMART" id="SM00487">
    <property type="entry name" value="DEXDc"/>
    <property type="match status" value="1"/>
</dbReference>
<keyword evidence="7" id="KW-0238">DNA-binding</keyword>
<dbReference type="EC" id="5.6.2.4" evidence="10"/>
<evidence type="ECO:0000256" key="1">
    <source>
        <dbReference type="ARBA" id="ARBA00005446"/>
    </source>
</evidence>
<evidence type="ECO:0000313" key="14">
    <source>
        <dbReference type="Proteomes" id="UP000284702"/>
    </source>
</evidence>
<comment type="catalytic activity">
    <reaction evidence="9 10">
        <text>Couples ATP hydrolysis with the unwinding of duplex DNA by translocating in the 3'-5' direction.</text>
        <dbReference type="EC" id="5.6.2.4"/>
    </reaction>
</comment>
<accession>A0A3R7XTA6</accession>
<comment type="subcellular location">
    <subcellularLocation>
        <location evidence="10">Nucleus</location>
    </subcellularLocation>
</comment>
<evidence type="ECO:0000256" key="7">
    <source>
        <dbReference type="ARBA" id="ARBA00023125"/>
    </source>
</evidence>
<evidence type="ECO:0000256" key="5">
    <source>
        <dbReference type="ARBA" id="ARBA00022806"/>
    </source>
</evidence>
<dbReference type="GO" id="GO:0046872">
    <property type="term" value="F:metal ion binding"/>
    <property type="evidence" value="ECO:0007669"/>
    <property type="project" value="UniProtKB-KW"/>
</dbReference>
<keyword evidence="2" id="KW-0479">Metal-binding</keyword>
<name>A0A3R7XTA6_APHAT</name>
<evidence type="ECO:0000256" key="8">
    <source>
        <dbReference type="ARBA" id="ARBA00023235"/>
    </source>
</evidence>
<proteinExistence type="inferred from homology"/>
<dbReference type="EMBL" id="MZMZ02005765">
    <property type="protein sequence ID" value="RQM13102.1"/>
    <property type="molecule type" value="Genomic_DNA"/>
</dbReference>
<keyword evidence="4 10" id="KW-0378">Hydrolase</keyword>
<dbReference type="NCBIfam" id="TIGR00614">
    <property type="entry name" value="recQ_fam"/>
    <property type="match status" value="1"/>
</dbReference>
<evidence type="ECO:0000256" key="6">
    <source>
        <dbReference type="ARBA" id="ARBA00022840"/>
    </source>
</evidence>
<dbReference type="GO" id="GO:0016887">
    <property type="term" value="F:ATP hydrolysis activity"/>
    <property type="evidence" value="ECO:0007669"/>
    <property type="project" value="RHEA"/>
</dbReference>
<dbReference type="InterPro" id="IPR004589">
    <property type="entry name" value="DNA_helicase_ATP-dep_RecQ"/>
</dbReference>
<dbReference type="GO" id="GO:0000724">
    <property type="term" value="P:double-strand break repair via homologous recombination"/>
    <property type="evidence" value="ECO:0007669"/>
    <property type="project" value="TreeGrafter"/>
</dbReference>
<dbReference type="PROSITE" id="PS51192">
    <property type="entry name" value="HELICASE_ATP_BIND_1"/>
    <property type="match status" value="1"/>
</dbReference>
<keyword evidence="3 10" id="KW-0547">Nucleotide-binding</keyword>
<dbReference type="Pfam" id="PF00271">
    <property type="entry name" value="Helicase_C"/>
    <property type="match status" value="1"/>
</dbReference>
<reference evidence="13" key="1">
    <citation type="submission" date="2018-07" db="EMBL/GenBank/DDBJ databases">
        <title>Annotation of Aphanomyces astaci genome assembly.</title>
        <authorList>
            <person name="Studholme D.J."/>
        </authorList>
    </citation>
    <scope>NUCLEOTIDE SEQUENCE [LARGE SCALE GENOMIC DNA]</scope>
    <source>
        <strain evidence="13">Pc</strain>
    </source>
</reference>
<evidence type="ECO:0000259" key="11">
    <source>
        <dbReference type="PROSITE" id="PS51192"/>
    </source>
</evidence>
<dbReference type="GO" id="GO:0005737">
    <property type="term" value="C:cytoplasm"/>
    <property type="evidence" value="ECO:0007669"/>
    <property type="project" value="TreeGrafter"/>
</dbReference>
<evidence type="ECO:0000256" key="3">
    <source>
        <dbReference type="ARBA" id="ARBA00022741"/>
    </source>
</evidence>
<protein>
    <recommendedName>
        <fullName evidence="10">ATP-dependent DNA helicase</fullName>
        <ecNumber evidence="10">5.6.2.4</ecNumber>
    </recommendedName>
</protein>
<dbReference type="GO" id="GO:0043138">
    <property type="term" value="F:3'-5' DNA helicase activity"/>
    <property type="evidence" value="ECO:0007669"/>
    <property type="project" value="UniProtKB-EC"/>
</dbReference>
<comment type="similarity">
    <text evidence="1 10">Belongs to the helicase family. RecQ subfamily.</text>
</comment>
<dbReference type="CDD" id="cd18794">
    <property type="entry name" value="SF2_C_RecQ"/>
    <property type="match status" value="1"/>
</dbReference>
<gene>
    <name evidence="13" type="ORF">B5M09_011051</name>
</gene>
<feature type="domain" description="Helicase ATP-binding" evidence="11">
    <location>
        <begin position="48"/>
        <end position="233"/>
    </location>
</feature>
<feature type="domain" description="Helicase C-terminal" evidence="12">
    <location>
        <begin position="259"/>
        <end position="401"/>
    </location>
</feature>
<evidence type="ECO:0000256" key="9">
    <source>
        <dbReference type="ARBA" id="ARBA00034617"/>
    </source>
</evidence>
<dbReference type="PANTHER" id="PTHR13710:SF105">
    <property type="entry name" value="ATP-DEPENDENT DNA HELICASE Q1"/>
    <property type="match status" value="1"/>
</dbReference>
<sequence length="612" mass="68088">MDIDAAIAAKEGQLKDIEHEIQLLFVKQSEVERDLSLLRKQQAHAREIVVLSDSDDDDNVLSTTSLPTRYTTAQLEDVLHTQDVGFTVVISPLVSLIHDQVRVMHFCNIYGPESAVALTGDSSRQDASAVYARMLAPFSPPLLLLFVTPEKVSNSKLLLSRLDKAHAVSRVQRFVVDEAHCCSQWGHDFRHDYHKLGLLKRQYPTVPMLALTATATPAVIDDIKMILEIPHCAFLHSTFLRPNLVYSVTVKPDKDSVAAIVDAVMSFGASTSGIVYCMTRKETETVAAALQAAGVRAAYYHAWAPDRHMHTQWVQNHVTVMVATIAFGLGINKPDVRFVLHATMSKSLEGYYQESGRAGRDGLPAHCVLFFRPQDVPRVASLVHSERDGLRNFEAMVEYCLNTDQTCRKQTMAAYFAESMPRPCGTACDVCDGRMMENATSSQDQGGSSSMSATAYAQQVVQWLSVPHVLKWEFAITPYATNAYLATDYLAAKLTRGDLVSCPPVVCFPGFSDVDTRSSCVLHRLDLVRQTVSIQLNVLPSQVWRQAAMYQFVQSHPPPPWTPEQIRPLLRHSFTGTEEAAVTQALTHVNIPNDDDLDYPVSKSTKRRRELD</sequence>
<dbReference type="Gene3D" id="3.40.50.300">
    <property type="entry name" value="P-loop containing nucleotide triphosphate hydrolases"/>
    <property type="match status" value="2"/>
</dbReference>
<keyword evidence="10" id="KW-0539">Nucleus</keyword>
<dbReference type="InterPro" id="IPR011545">
    <property type="entry name" value="DEAD/DEAH_box_helicase_dom"/>
</dbReference>
<dbReference type="GO" id="GO:0005524">
    <property type="term" value="F:ATP binding"/>
    <property type="evidence" value="ECO:0007669"/>
    <property type="project" value="UniProtKB-KW"/>
</dbReference>
<dbReference type="InterPro" id="IPR032284">
    <property type="entry name" value="RecQ_Zn-bd"/>
</dbReference>
<organism evidence="13 14">
    <name type="scientific">Aphanomyces astaci</name>
    <name type="common">Crayfish plague agent</name>
    <dbReference type="NCBI Taxonomy" id="112090"/>
    <lineage>
        <taxon>Eukaryota</taxon>
        <taxon>Sar</taxon>
        <taxon>Stramenopiles</taxon>
        <taxon>Oomycota</taxon>
        <taxon>Saprolegniomycetes</taxon>
        <taxon>Saprolegniales</taxon>
        <taxon>Verrucalvaceae</taxon>
        <taxon>Aphanomyces</taxon>
    </lineage>
</organism>
<dbReference type="GO" id="GO:0005634">
    <property type="term" value="C:nucleus"/>
    <property type="evidence" value="ECO:0007669"/>
    <property type="project" value="UniProtKB-SubCell"/>
</dbReference>
<keyword evidence="8" id="KW-0413">Isomerase</keyword>
<dbReference type="GO" id="GO:0005694">
    <property type="term" value="C:chromosome"/>
    <property type="evidence" value="ECO:0007669"/>
    <property type="project" value="TreeGrafter"/>
</dbReference>
<dbReference type="AlphaFoldDB" id="A0A3R7XTA6"/>
<dbReference type="Pfam" id="PF00270">
    <property type="entry name" value="DEAD"/>
    <property type="match status" value="1"/>
</dbReference>
<dbReference type="SMART" id="SM00490">
    <property type="entry name" value="HELICc"/>
    <property type="match status" value="1"/>
</dbReference>
<dbReference type="SUPFAM" id="SSF52540">
    <property type="entry name" value="P-loop containing nucleoside triphosphate hydrolases"/>
    <property type="match status" value="1"/>
</dbReference>
<keyword evidence="5 10" id="KW-0347">Helicase</keyword>
<evidence type="ECO:0000256" key="10">
    <source>
        <dbReference type="RuleBase" id="RU364117"/>
    </source>
</evidence>
<keyword evidence="6 10" id="KW-0067">ATP-binding</keyword>
<dbReference type="Pfam" id="PF16124">
    <property type="entry name" value="RecQ_Zn_bind"/>
    <property type="match status" value="1"/>
</dbReference>
<comment type="caution">
    <text evidence="13">The sequence shown here is derived from an EMBL/GenBank/DDBJ whole genome shotgun (WGS) entry which is preliminary data.</text>
</comment>
<evidence type="ECO:0000259" key="12">
    <source>
        <dbReference type="PROSITE" id="PS51194"/>
    </source>
</evidence>
<dbReference type="Proteomes" id="UP000284702">
    <property type="component" value="Unassembled WGS sequence"/>
</dbReference>
<evidence type="ECO:0000256" key="2">
    <source>
        <dbReference type="ARBA" id="ARBA00022723"/>
    </source>
</evidence>
<dbReference type="PANTHER" id="PTHR13710">
    <property type="entry name" value="DNA HELICASE RECQ FAMILY MEMBER"/>
    <property type="match status" value="1"/>
</dbReference>
<dbReference type="GO" id="GO:0009378">
    <property type="term" value="F:four-way junction helicase activity"/>
    <property type="evidence" value="ECO:0007669"/>
    <property type="project" value="TreeGrafter"/>
</dbReference>
<evidence type="ECO:0000256" key="4">
    <source>
        <dbReference type="ARBA" id="ARBA00022801"/>
    </source>
</evidence>
<dbReference type="PROSITE" id="PS51194">
    <property type="entry name" value="HELICASE_CTER"/>
    <property type="match status" value="1"/>
</dbReference>
<dbReference type="InterPro" id="IPR014001">
    <property type="entry name" value="Helicase_ATP-bd"/>
</dbReference>